<evidence type="ECO:0000256" key="1">
    <source>
        <dbReference type="ARBA" id="ARBA00009500"/>
    </source>
</evidence>
<reference evidence="5" key="1">
    <citation type="journal article" date="2015" name="PLoS Genet.">
        <title>The dynamic genome and transcriptome of the human fungal pathogen Blastomyces and close relative Emmonsia.</title>
        <authorList>
            <person name="Munoz J.F."/>
            <person name="Gauthier G.M."/>
            <person name="Desjardins C.A."/>
            <person name="Gallo J.E."/>
            <person name="Holder J."/>
            <person name="Sullivan T.D."/>
            <person name="Marty A.J."/>
            <person name="Carmen J.C."/>
            <person name="Chen Z."/>
            <person name="Ding L."/>
            <person name="Gujja S."/>
            <person name="Magrini V."/>
            <person name="Misas E."/>
            <person name="Mitreva M."/>
            <person name="Priest M."/>
            <person name="Saif S."/>
            <person name="Whiston E.A."/>
            <person name="Young S."/>
            <person name="Zeng Q."/>
            <person name="Goldman W.E."/>
            <person name="Mardis E.R."/>
            <person name="Taylor J.W."/>
            <person name="McEwen J.G."/>
            <person name="Clay O.K."/>
            <person name="Klein B.S."/>
            <person name="Cuomo C.A."/>
        </authorList>
    </citation>
    <scope>NUCLEOTIDE SEQUENCE [LARGE SCALE GENOMIC DNA]</scope>
    <source>
        <strain evidence="5">UAMH 3008</strain>
    </source>
</reference>
<dbReference type="Proteomes" id="UP000034164">
    <property type="component" value="Unassembled WGS sequence"/>
</dbReference>
<evidence type="ECO:0000313" key="5">
    <source>
        <dbReference type="Proteomes" id="UP000034164"/>
    </source>
</evidence>
<dbReference type="Gene3D" id="3.30.497.10">
    <property type="entry name" value="Antithrombin, subunit I, domain 2"/>
    <property type="match status" value="1"/>
</dbReference>
<feature type="domain" description="Serpin" evidence="3">
    <location>
        <begin position="60"/>
        <end position="489"/>
    </location>
</feature>
<comment type="similarity">
    <text evidence="1 2">Belongs to the serpin family.</text>
</comment>
<dbReference type="VEuPathDB" id="FungiDB:EMCG_04743"/>
<dbReference type="AlphaFoldDB" id="A0A0G2J735"/>
<accession>A0A0G2J735</accession>
<dbReference type="PANTHER" id="PTHR11461:SF211">
    <property type="entry name" value="GH10112P-RELATED"/>
    <property type="match status" value="1"/>
</dbReference>
<dbReference type="SMART" id="SM00093">
    <property type="entry name" value="SERPIN"/>
    <property type="match status" value="1"/>
</dbReference>
<dbReference type="InterPro" id="IPR036186">
    <property type="entry name" value="Serpin_sf"/>
</dbReference>
<comment type="caution">
    <text evidence="4">The sequence shown here is derived from an EMBL/GenBank/DDBJ whole genome shotgun (WGS) entry which is preliminary data.</text>
</comment>
<name>A0A0G2J735_9EURO</name>
<dbReference type="EMBL" id="LCZI01001523">
    <property type="protein sequence ID" value="KKZ60566.1"/>
    <property type="molecule type" value="Genomic_DNA"/>
</dbReference>
<dbReference type="Gene3D" id="2.30.39.10">
    <property type="entry name" value="Alpha-1-antitrypsin, domain 1"/>
    <property type="match status" value="1"/>
</dbReference>
<dbReference type="InterPro" id="IPR042185">
    <property type="entry name" value="Serpin_sf_2"/>
</dbReference>
<dbReference type="OrthoDB" id="661148at2759"/>
<dbReference type="PANTHER" id="PTHR11461">
    <property type="entry name" value="SERINE PROTEASE INHIBITOR, SERPIN"/>
    <property type="match status" value="1"/>
</dbReference>
<gene>
    <name evidence="4" type="ORF">EMCG_04743</name>
</gene>
<dbReference type="GO" id="GO:0004867">
    <property type="term" value="F:serine-type endopeptidase inhibitor activity"/>
    <property type="evidence" value="ECO:0007669"/>
    <property type="project" value="InterPro"/>
</dbReference>
<protein>
    <recommendedName>
        <fullName evidence="3">Serpin domain-containing protein</fullName>
    </recommendedName>
</protein>
<dbReference type="InterPro" id="IPR000215">
    <property type="entry name" value="Serpin_fam"/>
</dbReference>
<organism evidence="4 5">
    <name type="scientific">[Emmonsia] crescens</name>
    <dbReference type="NCBI Taxonomy" id="73230"/>
    <lineage>
        <taxon>Eukaryota</taxon>
        <taxon>Fungi</taxon>
        <taxon>Dikarya</taxon>
        <taxon>Ascomycota</taxon>
        <taxon>Pezizomycotina</taxon>
        <taxon>Eurotiomycetes</taxon>
        <taxon>Eurotiomycetidae</taxon>
        <taxon>Onygenales</taxon>
        <taxon>Ajellomycetaceae</taxon>
        <taxon>Emergomyces</taxon>
    </lineage>
</organism>
<dbReference type="InterPro" id="IPR023796">
    <property type="entry name" value="Serpin_dom"/>
</dbReference>
<dbReference type="InterPro" id="IPR042178">
    <property type="entry name" value="Serpin_sf_1"/>
</dbReference>
<evidence type="ECO:0000313" key="4">
    <source>
        <dbReference type="EMBL" id="KKZ60566.1"/>
    </source>
</evidence>
<dbReference type="SUPFAM" id="SSF56574">
    <property type="entry name" value="Serpins"/>
    <property type="match status" value="1"/>
</dbReference>
<dbReference type="Pfam" id="PF00079">
    <property type="entry name" value="Serpin"/>
    <property type="match status" value="2"/>
</dbReference>
<evidence type="ECO:0000256" key="2">
    <source>
        <dbReference type="RuleBase" id="RU000411"/>
    </source>
</evidence>
<evidence type="ECO:0000259" key="3">
    <source>
        <dbReference type="SMART" id="SM00093"/>
    </source>
</evidence>
<proteinExistence type="inferred from homology"/>
<sequence>MNPPLTSQQQQRRQILQPRFHQLGPSAPLDRGLSLSLPQLRGRLDPPSPTFIDTVNQFGFKLQYLLAREKCSNGVAAANIYRCLMMAAQGSQGLSLEAFAKMLGFDASSDALADTVQNIVQLDGYCKPDLSNGGGGDVELAIGSSVWPGRLIEIRPAWAEIMTGVFEATYAPQEARAMNAWVSERTQGKIQSVIGEGDISAEDIKLVTCLYFKAKWEVPFDNYNTWPGLFFGFDDENGVWKSPGKLKVEMRCKFMHQTSDILYWEDNVAQVCVLPYQTKNTKKNKPEPSPFLSAPSAFAASAASTTFSNDNDNKKNDSAVEPTWNVAIILPKTPGADAILSILSHFSTSPSTLRALLNINHPGTNNPASSNLKSTYLHLALPRFTLKQSTDISELLFSQGLRPISRPSTDFRPMTLSQDAYISSIKHDLIVEVNEEGTEVAAATTMGVFGGAKPPARDPVEMRVERPFLFLVFDSRSGSVLCSAVVSEVGKC</sequence>